<dbReference type="PANTHER" id="PTHR30336:SF4">
    <property type="entry name" value="ENVELOPE BIOGENESIS FACTOR ELYC"/>
    <property type="match status" value="1"/>
</dbReference>
<sequence length="190" mass="21086">MRSALVGLFAAGLLFFLLIEGLIVSRFQAKGEQGLDYLVVLGAQMRENGPSKALKLRLDTAYDYLMENPDTVVVVSGGQGSNEPVSEAQGMYDYLTGRGIAPERIRMEDRSRNTVENLQFSRAFIPKGASVGIVTNNFHVYRAERLAEGQGYGKTEGIAAPCDLFFQANNMIREFFGVMKDWLSGNMKLW</sequence>
<evidence type="ECO:0000313" key="3">
    <source>
        <dbReference type="Proteomes" id="UP000886858"/>
    </source>
</evidence>
<dbReference type="GO" id="GO:0000270">
    <property type="term" value="P:peptidoglycan metabolic process"/>
    <property type="evidence" value="ECO:0007669"/>
    <property type="project" value="TreeGrafter"/>
</dbReference>
<evidence type="ECO:0000313" key="2">
    <source>
        <dbReference type="EMBL" id="HJA93962.1"/>
    </source>
</evidence>
<dbReference type="Pfam" id="PF02698">
    <property type="entry name" value="DUF218"/>
    <property type="match status" value="1"/>
</dbReference>
<name>A0A9D2I812_9FIRM</name>
<dbReference type="EMBL" id="DWYY01000138">
    <property type="protein sequence ID" value="HJA93962.1"/>
    <property type="molecule type" value="Genomic_DNA"/>
</dbReference>
<dbReference type="AlphaFoldDB" id="A0A9D2I812"/>
<organism evidence="2 3">
    <name type="scientific">Candidatus Eisenbergiella merdipullorum</name>
    <dbReference type="NCBI Taxonomy" id="2838553"/>
    <lineage>
        <taxon>Bacteria</taxon>
        <taxon>Bacillati</taxon>
        <taxon>Bacillota</taxon>
        <taxon>Clostridia</taxon>
        <taxon>Lachnospirales</taxon>
        <taxon>Lachnospiraceae</taxon>
        <taxon>Eisenbergiella</taxon>
    </lineage>
</organism>
<accession>A0A9D2I812</accession>
<dbReference type="CDD" id="cd06259">
    <property type="entry name" value="YdcF-like"/>
    <property type="match status" value="1"/>
</dbReference>
<dbReference type="InterPro" id="IPR014729">
    <property type="entry name" value="Rossmann-like_a/b/a_fold"/>
</dbReference>
<reference evidence="2" key="2">
    <citation type="submission" date="2021-04" db="EMBL/GenBank/DDBJ databases">
        <authorList>
            <person name="Gilroy R."/>
        </authorList>
    </citation>
    <scope>NUCLEOTIDE SEQUENCE</scope>
    <source>
        <strain evidence="2">CHK179-7159</strain>
    </source>
</reference>
<dbReference type="PANTHER" id="PTHR30336">
    <property type="entry name" value="INNER MEMBRANE PROTEIN, PROBABLE PERMEASE"/>
    <property type="match status" value="1"/>
</dbReference>
<dbReference type="InterPro" id="IPR003848">
    <property type="entry name" value="DUF218"/>
</dbReference>
<feature type="domain" description="DUF218" evidence="1">
    <location>
        <begin position="36"/>
        <end position="174"/>
    </location>
</feature>
<comment type="caution">
    <text evidence="2">The sequence shown here is derived from an EMBL/GenBank/DDBJ whole genome shotgun (WGS) entry which is preliminary data.</text>
</comment>
<protein>
    <submittedName>
        <fullName evidence="2">YdcF family protein</fullName>
    </submittedName>
</protein>
<dbReference type="Proteomes" id="UP000886858">
    <property type="component" value="Unassembled WGS sequence"/>
</dbReference>
<dbReference type="GO" id="GO:0043164">
    <property type="term" value="P:Gram-negative-bacterium-type cell wall biogenesis"/>
    <property type="evidence" value="ECO:0007669"/>
    <property type="project" value="TreeGrafter"/>
</dbReference>
<proteinExistence type="predicted"/>
<dbReference type="InterPro" id="IPR051599">
    <property type="entry name" value="Cell_Envelope_Assoc"/>
</dbReference>
<reference evidence="2" key="1">
    <citation type="journal article" date="2021" name="PeerJ">
        <title>Extensive microbial diversity within the chicken gut microbiome revealed by metagenomics and culture.</title>
        <authorList>
            <person name="Gilroy R."/>
            <person name="Ravi A."/>
            <person name="Getino M."/>
            <person name="Pursley I."/>
            <person name="Horton D.L."/>
            <person name="Alikhan N.F."/>
            <person name="Baker D."/>
            <person name="Gharbi K."/>
            <person name="Hall N."/>
            <person name="Watson M."/>
            <person name="Adriaenssens E.M."/>
            <person name="Foster-Nyarko E."/>
            <person name="Jarju S."/>
            <person name="Secka A."/>
            <person name="Antonio M."/>
            <person name="Oren A."/>
            <person name="Chaudhuri R.R."/>
            <person name="La Ragione R."/>
            <person name="Hildebrand F."/>
            <person name="Pallen M.J."/>
        </authorList>
    </citation>
    <scope>NUCLEOTIDE SEQUENCE</scope>
    <source>
        <strain evidence="2">CHK179-7159</strain>
    </source>
</reference>
<gene>
    <name evidence="2" type="ORF">H9717_12780</name>
</gene>
<evidence type="ECO:0000259" key="1">
    <source>
        <dbReference type="Pfam" id="PF02698"/>
    </source>
</evidence>
<dbReference type="Gene3D" id="3.40.50.620">
    <property type="entry name" value="HUPs"/>
    <property type="match status" value="1"/>
</dbReference>
<dbReference type="GO" id="GO:0005886">
    <property type="term" value="C:plasma membrane"/>
    <property type="evidence" value="ECO:0007669"/>
    <property type="project" value="TreeGrafter"/>
</dbReference>